<dbReference type="InterPro" id="IPR032675">
    <property type="entry name" value="LRR_dom_sf"/>
</dbReference>
<dbReference type="EMBL" id="CAJVPY010039932">
    <property type="protein sequence ID" value="CAG8805268.1"/>
    <property type="molecule type" value="Genomic_DNA"/>
</dbReference>
<dbReference type="Gene3D" id="3.80.10.10">
    <property type="entry name" value="Ribonuclease Inhibitor"/>
    <property type="match status" value="1"/>
</dbReference>
<feature type="non-terminal residue" evidence="1">
    <location>
        <position position="332"/>
    </location>
</feature>
<dbReference type="AlphaFoldDB" id="A0A9N9PBN0"/>
<keyword evidence="2" id="KW-1185">Reference proteome</keyword>
<protein>
    <submittedName>
        <fullName evidence="1">13341_t:CDS:1</fullName>
    </submittedName>
</protein>
<name>A0A9N9PBN0_9GLOM</name>
<dbReference type="Proteomes" id="UP000789405">
    <property type="component" value="Unassembled WGS sequence"/>
</dbReference>
<organism evidence="1 2">
    <name type="scientific">Dentiscutata erythropus</name>
    <dbReference type="NCBI Taxonomy" id="1348616"/>
    <lineage>
        <taxon>Eukaryota</taxon>
        <taxon>Fungi</taxon>
        <taxon>Fungi incertae sedis</taxon>
        <taxon>Mucoromycota</taxon>
        <taxon>Glomeromycotina</taxon>
        <taxon>Glomeromycetes</taxon>
        <taxon>Diversisporales</taxon>
        <taxon>Gigasporaceae</taxon>
        <taxon>Dentiscutata</taxon>
    </lineage>
</organism>
<evidence type="ECO:0000313" key="2">
    <source>
        <dbReference type="Proteomes" id="UP000789405"/>
    </source>
</evidence>
<reference evidence="1" key="1">
    <citation type="submission" date="2021-06" db="EMBL/GenBank/DDBJ databases">
        <authorList>
            <person name="Kallberg Y."/>
            <person name="Tangrot J."/>
            <person name="Rosling A."/>
        </authorList>
    </citation>
    <scope>NUCLEOTIDE SEQUENCE</scope>
    <source>
        <strain evidence="1">MA453B</strain>
    </source>
</reference>
<comment type="caution">
    <text evidence="1">The sequence shown here is derived from an EMBL/GenBank/DDBJ whole genome shotgun (WGS) entry which is preliminary data.</text>
</comment>
<gene>
    <name evidence="1" type="ORF">DERYTH_LOCUS24250</name>
</gene>
<proteinExistence type="predicted"/>
<accession>A0A9N9PBN0</accession>
<evidence type="ECO:0000313" key="1">
    <source>
        <dbReference type="EMBL" id="CAG8805268.1"/>
    </source>
</evidence>
<sequence>RWCNIAVSLLWRRPFTEYVVPFNDDTVETRAKITCIEFRSYQEPMFSYAKYLQELSDVSIIKSVRFYAMYQAHQFSFQNTYNPIIDALWHMFMRQCTKINSLSITILSPINSPTGIMNVNNIMEAKLALSHLRNFSLVISHNENDYWKIQELLNKLLLNVDCYSTNIITAPMQALKSQVDWLTSLIFEYVHFDINSVTILSTMINLDSLQLKKYSWPNVIIPTIFERTGDTLNHLVIDHVSIYVIQIAKEYCLNIKTLYIQIGVENFEYIFPWIKKLKLEKFNLKFLLTGRSRRITLSIEETSKVLQHLGQSIPLTLTYLRLDGIKISKKII</sequence>
<dbReference type="OrthoDB" id="2351154at2759"/>